<dbReference type="PANTHER" id="PTHR10910:SF106">
    <property type="entry name" value="ADENOSINE DEAMINASE DOMAIN-CONTAINING PROTEIN 2"/>
    <property type="match status" value="1"/>
</dbReference>
<dbReference type="GO" id="GO:0006382">
    <property type="term" value="P:adenosine to inosine editing"/>
    <property type="evidence" value="ECO:0007669"/>
    <property type="project" value="TreeGrafter"/>
</dbReference>
<protein>
    <recommendedName>
        <fullName evidence="2">A to I editase domain-containing protein</fullName>
    </recommendedName>
</protein>
<reference evidence="3" key="1">
    <citation type="submission" date="2022-07" db="EMBL/GenBank/DDBJ databases">
        <title>Chromosome-level genome of Muraenolepis orangiensis.</title>
        <authorList>
            <person name="Kim J."/>
        </authorList>
    </citation>
    <scope>NUCLEOTIDE SEQUENCE</scope>
    <source>
        <strain evidence="3">KU_S4_2022</strain>
        <tissue evidence="3">Muscle</tissue>
    </source>
</reference>
<dbReference type="EMBL" id="JANIIK010000119">
    <property type="protein sequence ID" value="KAJ3584361.1"/>
    <property type="molecule type" value="Genomic_DNA"/>
</dbReference>
<evidence type="ECO:0000259" key="2">
    <source>
        <dbReference type="PROSITE" id="PS50141"/>
    </source>
</evidence>
<organism evidence="3 4">
    <name type="scientific">Muraenolepis orangiensis</name>
    <name type="common">Patagonian moray cod</name>
    <dbReference type="NCBI Taxonomy" id="630683"/>
    <lineage>
        <taxon>Eukaryota</taxon>
        <taxon>Metazoa</taxon>
        <taxon>Chordata</taxon>
        <taxon>Craniata</taxon>
        <taxon>Vertebrata</taxon>
        <taxon>Euteleostomi</taxon>
        <taxon>Actinopterygii</taxon>
        <taxon>Neopterygii</taxon>
        <taxon>Teleostei</taxon>
        <taxon>Neoteleostei</taxon>
        <taxon>Acanthomorphata</taxon>
        <taxon>Zeiogadaria</taxon>
        <taxon>Gadariae</taxon>
        <taxon>Gadiformes</taxon>
        <taxon>Muraenolepidoidei</taxon>
        <taxon>Muraenolepididae</taxon>
        <taxon>Muraenolepis</taxon>
    </lineage>
</organism>
<dbReference type="SMART" id="SM00552">
    <property type="entry name" value="ADEAMc"/>
    <property type="match status" value="1"/>
</dbReference>
<evidence type="ECO:0000313" key="3">
    <source>
        <dbReference type="EMBL" id="KAJ3584361.1"/>
    </source>
</evidence>
<accession>A0A9Q0D9L4</accession>
<dbReference type="GO" id="GO:0003726">
    <property type="term" value="F:double-stranded RNA adenosine deaminase activity"/>
    <property type="evidence" value="ECO:0007669"/>
    <property type="project" value="TreeGrafter"/>
</dbReference>
<sequence>MSPQPKPTEGIAFSKSAWHKGQVAAVSGEQFDRLLSGFPEFHSCKHDMAAFVLQRGEQQLLALLQRHHGPGLQRHCGGPARSQKQLLVFFDPKSEDSSIFEPPGDGGPLQLKPNIYLHLYSNSMPDGASRSEDFYYQRPSPGSYNHAPLQYLAMGLQTPASMLDPSIWGARVCCAVASDKLCRWTATGVQGALISHYAQPIYISSVVLGEFPYAPAPSTSGEFPYAPAPSTSGEFPYAPAPSTSGEFPYAPAPSTSGEFPYAPAPSTSGEFPYAPALSMSGEFPYAPAPSTSGEFPYAAPGPIHVSSEQRKTYVAQSPASVAGSPSNSAEDASDAINGRLGEQLQQQLATPYRRQDVLVQCGDAVAPVGPLWCPKTLSLNWCAGDKEVEVLDVTSGYIVDSSPLVSGPSFSSRLCKRALYSYFGQVARRSGHTHLLELPRYHEAKMEARPYQQAKNMVNQQFLFNQAGLWIPKHLVDYFSL</sequence>
<name>A0A9Q0D9L4_9TELE</name>
<dbReference type="PROSITE" id="PS50141">
    <property type="entry name" value="A_DEAMIN_EDITASE"/>
    <property type="match status" value="1"/>
</dbReference>
<feature type="domain" description="A to I editase" evidence="2">
    <location>
        <begin position="85"/>
        <end position="473"/>
    </location>
</feature>
<keyword evidence="4" id="KW-1185">Reference proteome</keyword>
<comment type="caution">
    <text evidence="3">The sequence shown here is derived from an EMBL/GenBank/DDBJ whole genome shotgun (WGS) entry which is preliminary data.</text>
</comment>
<dbReference type="Proteomes" id="UP001148018">
    <property type="component" value="Unassembled WGS sequence"/>
</dbReference>
<evidence type="ECO:0000256" key="1">
    <source>
        <dbReference type="SAM" id="MobiDB-lite"/>
    </source>
</evidence>
<dbReference type="OrthoDB" id="10268011at2759"/>
<dbReference type="GO" id="GO:0006396">
    <property type="term" value="P:RNA processing"/>
    <property type="evidence" value="ECO:0007669"/>
    <property type="project" value="InterPro"/>
</dbReference>
<proteinExistence type="predicted"/>
<dbReference type="GO" id="GO:0005737">
    <property type="term" value="C:cytoplasm"/>
    <property type="evidence" value="ECO:0007669"/>
    <property type="project" value="TreeGrafter"/>
</dbReference>
<dbReference type="Pfam" id="PF02137">
    <property type="entry name" value="A_deamin"/>
    <property type="match status" value="2"/>
</dbReference>
<gene>
    <name evidence="3" type="ORF">NHX12_014856</name>
</gene>
<feature type="compositionally biased region" description="Polar residues" evidence="1">
    <location>
        <begin position="314"/>
        <end position="330"/>
    </location>
</feature>
<dbReference type="InterPro" id="IPR002466">
    <property type="entry name" value="A_deamin"/>
</dbReference>
<dbReference type="PANTHER" id="PTHR10910">
    <property type="entry name" value="EUKARYOTE SPECIFIC DSRNA BINDING PROTEIN"/>
    <property type="match status" value="1"/>
</dbReference>
<dbReference type="GO" id="GO:0005730">
    <property type="term" value="C:nucleolus"/>
    <property type="evidence" value="ECO:0007669"/>
    <property type="project" value="TreeGrafter"/>
</dbReference>
<dbReference type="GO" id="GO:0008251">
    <property type="term" value="F:tRNA-specific adenosine deaminase activity"/>
    <property type="evidence" value="ECO:0007669"/>
    <property type="project" value="TreeGrafter"/>
</dbReference>
<dbReference type="AlphaFoldDB" id="A0A9Q0D9L4"/>
<evidence type="ECO:0000313" key="4">
    <source>
        <dbReference type="Proteomes" id="UP001148018"/>
    </source>
</evidence>
<dbReference type="GO" id="GO:0003725">
    <property type="term" value="F:double-stranded RNA binding"/>
    <property type="evidence" value="ECO:0007669"/>
    <property type="project" value="TreeGrafter"/>
</dbReference>
<feature type="region of interest" description="Disordered" evidence="1">
    <location>
        <begin position="309"/>
        <end position="333"/>
    </location>
</feature>